<evidence type="ECO:0000313" key="1">
    <source>
        <dbReference type="EMBL" id="KIL57089.1"/>
    </source>
</evidence>
<dbReference type="Proteomes" id="UP000054549">
    <property type="component" value="Unassembled WGS sequence"/>
</dbReference>
<gene>
    <name evidence="1" type="ORF">M378DRAFT_172148</name>
</gene>
<dbReference type="GO" id="GO:0000423">
    <property type="term" value="P:mitophagy"/>
    <property type="evidence" value="ECO:0007669"/>
    <property type="project" value="InterPro"/>
</dbReference>
<sequence>MATKQATTTTADAVLKRPLIPDLRFEYSYLRSIKPFIHCRSKRKPSKTSSWTLQQNKHITGSDLSDSEESYARVDRSGAVLLETKKDYEEGIVIHWRNVIWITVRDQIILPFIQGALWGLASYWAPSVVQAGGRVRDILKPKKEGAVVSGLRSWVQRFGRGGHAEERSR</sequence>
<proteinExistence type="predicted"/>
<dbReference type="HOGENOM" id="CLU_120123_0_0_1"/>
<dbReference type="InterPro" id="IPR013898">
    <property type="entry name" value="Atg43"/>
</dbReference>
<accession>A0A0C2SSV6</accession>
<dbReference type="PANTHER" id="PTHR38699:SF1">
    <property type="entry name" value="MITOPHAGY RECEPTOR ATG43"/>
    <property type="match status" value="1"/>
</dbReference>
<keyword evidence="2" id="KW-1185">Reference proteome</keyword>
<dbReference type="OrthoDB" id="2430343at2759"/>
<organism evidence="1 2">
    <name type="scientific">Amanita muscaria (strain Koide BX008)</name>
    <dbReference type="NCBI Taxonomy" id="946122"/>
    <lineage>
        <taxon>Eukaryota</taxon>
        <taxon>Fungi</taxon>
        <taxon>Dikarya</taxon>
        <taxon>Basidiomycota</taxon>
        <taxon>Agaricomycotina</taxon>
        <taxon>Agaricomycetes</taxon>
        <taxon>Agaricomycetidae</taxon>
        <taxon>Agaricales</taxon>
        <taxon>Pluteineae</taxon>
        <taxon>Amanitaceae</taxon>
        <taxon>Amanita</taxon>
    </lineage>
</organism>
<protein>
    <submittedName>
        <fullName evidence="1">Uncharacterized protein</fullName>
    </submittedName>
</protein>
<dbReference type="InParanoid" id="A0A0C2SSV6"/>
<dbReference type="STRING" id="946122.A0A0C2SSV6"/>
<dbReference type="PANTHER" id="PTHR38699">
    <property type="entry name" value="CHROMOSOME 1, WHOLE GENOME SHOTGUN SEQUENCE"/>
    <property type="match status" value="1"/>
</dbReference>
<reference evidence="1 2" key="1">
    <citation type="submission" date="2014-04" db="EMBL/GenBank/DDBJ databases">
        <title>Evolutionary Origins and Diversification of the Mycorrhizal Mutualists.</title>
        <authorList>
            <consortium name="DOE Joint Genome Institute"/>
            <consortium name="Mycorrhizal Genomics Consortium"/>
            <person name="Kohler A."/>
            <person name="Kuo A."/>
            <person name="Nagy L.G."/>
            <person name="Floudas D."/>
            <person name="Copeland A."/>
            <person name="Barry K.W."/>
            <person name="Cichocki N."/>
            <person name="Veneault-Fourrey C."/>
            <person name="LaButti K."/>
            <person name="Lindquist E.A."/>
            <person name="Lipzen A."/>
            <person name="Lundell T."/>
            <person name="Morin E."/>
            <person name="Murat C."/>
            <person name="Riley R."/>
            <person name="Ohm R."/>
            <person name="Sun H."/>
            <person name="Tunlid A."/>
            <person name="Henrissat B."/>
            <person name="Grigoriev I.V."/>
            <person name="Hibbett D.S."/>
            <person name="Martin F."/>
        </authorList>
    </citation>
    <scope>NUCLEOTIDE SEQUENCE [LARGE SCALE GENOMIC DNA]</scope>
    <source>
        <strain evidence="1 2">Koide BX008</strain>
    </source>
</reference>
<evidence type="ECO:0000313" key="2">
    <source>
        <dbReference type="Proteomes" id="UP000054549"/>
    </source>
</evidence>
<dbReference type="AlphaFoldDB" id="A0A0C2SSV6"/>
<dbReference type="GO" id="GO:0140580">
    <property type="term" value="F:mitochondrion autophagosome adaptor activity"/>
    <property type="evidence" value="ECO:0007669"/>
    <property type="project" value="InterPro"/>
</dbReference>
<name>A0A0C2SSV6_AMAMK</name>
<dbReference type="EMBL" id="KN818383">
    <property type="protein sequence ID" value="KIL57089.1"/>
    <property type="molecule type" value="Genomic_DNA"/>
</dbReference>